<dbReference type="NCBIfam" id="TIGR01774">
    <property type="entry name" value="PFL2-3"/>
    <property type="match status" value="1"/>
</dbReference>
<dbReference type="RefSeq" id="WP_012861387.1">
    <property type="nucleotide sequence ID" value="NC_013517.1"/>
</dbReference>
<evidence type="ECO:0000313" key="7">
    <source>
        <dbReference type="Proteomes" id="UP000000845"/>
    </source>
</evidence>
<dbReference type="PROSITE" id="PS00850">
    <property type="entry name" value="GLY_RADICAL_1"/>
    <property type="match status" value="1"/>
</dbReference>
<dbReference type="InterPro" id="IPR019777">
    <property type="entry name" value="Form_AcTrfase_GR_CS"/>
</dbReference>
<dbReference type="GO" id="GO:0016829">
    <property type="term" value="F:lyase activity"/>
    <property type="evidence" value="ECO:0007669"/>
    <property type="project" value="UniProtKB-KW"/>
</dbReference>
<dbReference type="eggNOG" id="COG1882">
    <property type="taxonomic scope" value="Bacteria"/>
</dbReference>
<dbReference type="SUPFAM" id="SSF51998">
    <property type="entry name" value="PFL-like glycyl radical enzymes"/>
    <property type="match status" value="1"/>
</dbReference>
<proteinExistence type="predicted"/>
<gene>
    <name evidence="6" type="ordered locus">Sterm_1937</name>
</gene>
<dbReference type="HOGENOM" id="CLU_009096_0_1_0"/>
<reference evidence="7" key="1">
    <citation type="submission" date="2009-09" db="EMBL/GenBank/DDBJ databases">
        <title>The complete chromosome of Sebaldella termitidis ATCC 33386.</title>
        <authorList>
            <consortium name="US DOE Joint Genome Institute (JGI-PGF)"/>
            <person name="Lucas S."/>
            <person name="Copeland A."/>
            <person name="Lapidus A."/>
            <person name="Glavina del Rio T."/>
            <person name="Dalin E."/>
            <person name="Tice H."/>
            <person name="Bruce D."/>
            <person name="Goodwin L."/>
            <person name="Pitluck S."/>
            <person name="Kyrpides N."/>
            <person name="Mavromatis K."/>
            <person name="Ivanova N."/>
            <person name="Mikhailova N."/>
            <person name="Sims D."/>
            <person name="Meincke L."/>
            <person name="Brettin T."/>
            <person name="Detter J.C."/>
            <person name="Han C."/>
            <person name="Larimer F."/>
            <person name="Land M."/>
            <person name="Hauser L."/>
            <person name="Markowitz V."/>
            <person name="Cheng J.F."/>
            <person name="Hugenholtz P."/>
            <person name="Woyke T."/>
            <person name="Wu D."/>
            <person name="Eisen J.A."/>
        </authorList>
    </citation>
    <scope>NUCLEOTIDE SEQUENCE [LARGE SCALE GENOMIC DNA]</scope>
    <source>
        <strain evidence="7">ATCC 33386 / NCTC 11300</strain>
    </source>
</reference>
<evidence type="ECO:0000256" key="2">
    <source>
        <dbReference type="ARBA" id="ARBA00023239"/>
    </source>
</evidence>
<evidence type="ECO:0000256" key="1">
    <source>
        <dbReference type="ARBA" id="ARBA00022818"/>
    </source>
</evidence>
<dbReference type="InterPro" id="IPR001150">
    <property type="entry name" value="Gly_radical"/>
</dbReference>
<dbReference type="InterPro" id="IPR004184">
    <property type="entry name" value="PFL_dom"/>
</dbReference>
<dbReference type="GO" id="GO:0005829">
    <property type="term" value="C:cytosol"/>
    <property type="evidence" value="ECO:0007669"/>
    <property type="project" value="TreeGrafter"/>
</dbReference>
<protein>
    <submittedName>
        <fullName evidence="6">Pyruvate formate-lyase</fullName>
        <ecNumber evidence="6">2.3.1.54</ecNumber>
    </submittedName>
</protein>
<dbReference type="AlphaFoldDB" id="D1AJA5"/>
<dbReference type="Pfam" id="PF02901">
    <property type="entry name" value="PFL-like"/>
    <property type="match status" value="1"/>
</dbReference>
<organism evidence="6 7">
    <name type="scientific">Sebaldella termitidis (strain ATCC 33386 / NCTC 11300)</name>
    <dbReference type="NCBI Taxonomy" id="526218"/>
    <lineage>
        <taxon>Bacteria</taxon>
        <taxon>Fusobacteriati</taxon>
        <taxon>Fusobacteriota</taxon>
        <taxon>Fusobacteriia</taxon>
        <taxon>Fusobacteriales</taxon>
        <taxon>Leptotrichiaceae</taxon>
        <taxon>Sebaldella</taxon>
    </lineage>
</organism>
<evidence type="ECO:0000259" key="5">
    <source>
        <dbReference type="PROSITE" id="PS51554"/>
    </source>
</evidence>
<dbReference type="GO" id="GO:0008861">
    <property type="term" value="F:formate C-acetyltransferase activity"/>
    <property type="evidence" value="ECO:0007669"/>
    <property type="project" value="UniProtKB-EC"/>
</dbReference>
<dbReference type="PROSITE" id="PS51149">
    <property type="entry name" value="GLY_RADICAL_2"/>
    <property type="match status" value="1"/>
</dbReference>
<reference evidence="6 7" key="2">
    <citation type="journal article" date="2010" name="Stand. Genomic Sci.">
        <title>Complete genome sequence of Sebaldella termitidis type strain (NCTC 11300).</title>
        <authorList>
            <person name="Harmon-Smith M."/>
            <person name="Celia L."/>
            <person name="Chertkov O."/>
            <person name="Lapidus A."/>
            <person name="Copeland A."/>
            <person name="Glavina Del Rio T."/>
            <person name="Nolan M."/>
            <person name="Lucas S."/>
            <person name="Tice H."/>
            <person name="Cheng J.F."/>
            <person name="Han C."/>
            <person name="Detter J.C."/>
            <person name="Bruce D."/>
            <person name="Goodwin L."/>
            <person name="Pitluck S."/>
            <person name="Pati A."/>
            <person name="Liolios K."/>
            <person name="Ivanova N."/>
            <person name="Mavromatis K."/>
            <person name="Mikhailova N."/>
            <person name="Chen A."/>
            <person name="Palaniappan K."/>
            <person name="Land M."/>
            <person name="Hauser L."/>
            <person name="Chang Y.J."/>
            <person name="Jeffries C.D."/>
            <person name="Brettin T."/>
            <person name="Goker M."/>
            <person name="Beck B."/>
            <person name="Bristow J."/>
            <person name="Eisen J.A."/>
            <person name="Markowitz V."/>
            <person name="Hugenholtz P."/>
            <person name="Kyrpides N.C."/>
            <person name="Klenk H.P."/>
            <person name="Chen F."/>
        </authorList>
    </citation>
    <scope>NUCLEOTIDE SEQUENCE [LARGE SCALE GENOMIC DNA]</scope>
    <source>
        <strain evidence="7">ATCC 33386 / NCTC 11300</strain>
    </source>
</reference>
<dbReference type="Pfam" id="PF01228">
    <property type="entry name" value="Gly_radical"/>
    <property type="match status" value="1"/>
</dbReference>
<keyword evidence="6" id="KW-0012">Acyltransferase</keyword>
<evidence type="ECO:0000256" key="3">
    <source>
        <dbReference type="PROSITE-ProRule" id="PRU00493"/>
    </source>
</evidence>
<dbReference type="STRING" id="526218.Sterm_1937"/>
<dbReference type="NCBIfam" id="NF007437">
    <property type="entry name" value="PRK09983.1"/>
    <property type="match status" value="1"/>
</dbReference>
<evidence type="ECO:0000259" key="4">
    <source>
        <dbReference type="PROSITE" id="PS51149"/>
    </source>
</evidence>
<sequence>MNERIRFLKKDLFKNEREISIERALLYTESYKETEGKSQIIRRAKATENILDKVEISIREKEIIAGNRTVKPRSGIISPEMDPYWILEEIDTMISRPQDKFKFTEKDKVIYKEELFPYWQGKSMKDSIECNIGEDIKASVKEKIVKLNQTDKGQGHIIPDFETVLNNGLGHLIELINKKLRENPDNEFYQASKIVLDASARHILRYAELAEKMMEAENDITRKEDLKKIAEISKKISTGKPESFHEALQLLWYVCVILQYESNASSISLGRVDQYLNDFYVSDLKKNIPENELKEYLEAFYIKTNDVVLVRSSNSAKFFAGFPTGYTALLGGLTSEGRQSVNELSYLFLEAYKDIQLPQPNLGVRVNELEPRKFIKKTCEVIRLGTGIPQIFNDEVIIPSFLIRGVSLEDARNYSVVGCVELSIPGKTYGLHDIAMLNIMKIMEKVLLRNKENTGITFEFIIDEIKNDIKKYVGLMAEGSNIVDEGHRIYAPVPLLSVMVDNCIEQGKDITEGGAKYNFSGVQGIGMPNLSDSLYAVKKFIFDEGRYSFKDVIEVMENDFNTSHGEEMRLRLINDEDKYGNDLDKVDDLSSEILRLYCKEVEKYSNPRGGIFIPGSYTVSAHIPLGEVVGATPDGRKSGEQLADGGLSPMFGRDKLGPTAVLKSVSKLDNVLLTNGSLLNVKLSPGPLQSDQGLENFVNYLYAYMKLKIQHIQFNVVGRETLKEAQLYPEKYDNLVVRVAGYSAFFTELNEKIQNDIINRTEHVF</sequence>
<dbReference type="InterPro" id="IPR051215">
    <property type="entry name" value="GRE"/>
</dbReference>
<accession>D1AJA5</accession>
<dbReference type="Proteomes" id="UP000000845">
    <property type="component" value="Chromosome"/>
</dbReference>
<dbReference type="Gene3D" id="3.20.70.20">
    <property type="match status" value="1"/>
</dbReference>
<dbReference type="InterPro" id="IPR010098">
    <property type="entry name" value="PFL2/GDeHydtase_fam"/>
</dbReference>
<name>D1AJA5_SEBTE</name>
<evidence type="ECO:0000313" key="6">
    <source>
        <dbReference type="EMBL" id="ACZ08793.1"/>
    </source>
</evidence>
<dbReference type="KEGG" id="str:Sterm_1937"/>
<dbReference type="PANTHER" id="PTHR43641">
    <property type="entry name" value="FORMATE ACETYLTRANSFERASE 3-RELATED"/>
    <property type="match status" value="1"/>
</dbReference>
<keyword evidence="6" id="KW-0670">Pyruvate</keyword>
<feature type="domain" description="PFL" evidence="5">
    <location>
        <begin position="3"/>
        <end position="637"/>
    </location>
</feature>
<dbReference type="EC" id="2.3.1.54" evidence="6"/>
<keyword evidence="2" id="KW-0456">Lyase</keyword>
<dbReference type="PROSITE" id="PS51554">
    <property type="entry name" value="PFL"/>
    <property type="match status" value="1"/>
</dbReference>
<feature type="modified residue" description="Glycine radical" evidence="3">
    <location>
        <position position="741"/>
    </location>
</feature>
<dbReference type="PANTHER" id="PTHR43641:SF3">
    <property type="entry name" value="DEHYDRATASE PFLD-RELATED"/>
    <property type="match status" value="1"/>
</dbReference>
<feature type="domain" description="Glycine radical" evidence="4">
    <location>
        <begin position="645"/>
        <end position="765"/>
    </location>
</feature>
<dbReference type="EMBL" id="CP001739">
    <property type="protein sequence ID" value="ACZ08793.1"/>
    <property type="molecule type" value="Genomic_DNA"/>
</dbReference>
<keyword evidence="6" id="KW-0808">Transferase</keyword>
<keyword evidence="1 3" id="KW-0556">Organic radical</keyword>
<keyword evidence="7" id="KW-1185">Reference proteome</keyword>